<keyword evidence="9" id="KW-0472">Membrane</keyword>
<keyword evidence="6" id="KW-0812">Transmembrane</keyword>
<dbReference type="GO" id="GO:0015031">
    <property type="term" value="P:protein transport"/>
    <property type="evidence" value="ECO:0007669"/>
    <property type="project" value="UniProtKB-KW"/>
</dbReference>
<reference evidence="12" key="1">
    <citation type="journal article" date="2014" name="Int. J. Syst. Evol. Microbiol.">
        <title>Complete genome sequence of Corynebacterium casei LMG S-19264T (=DSM 44701T), isolated from a smear-ripened cheese.</title>
        <authorList>
            <consortium name="US DOE Joint Genome Institute (JGI-PGF)"/>
            <person name="Walter F."/>
            <person name="Albersmeier A."/>
            <person name="Kalinowski J."/>
            <person name="Ruckert C."/>
        </authorList>
    </citation>
    <scope>NUCLEOTIDE SEQUENCE</scope>
    <source>
        <strain evidence="12">CGMCC 1.12726</strain>
    </source>
</reference>
<evidence type="ECO:0000256" key="10">
    <source>
        <dbReference type="SAM" id="MobiDB-lite"/>
    </source>
</evidence>
<keyword evidence="13" id="KW-1185">Reference proteome</keyword>
<evidence type="ECO:0000256" key="6">
    <source>
        <dbReference type="ARBA" id="ARBA00022692"/>
    </source>
</evidence>
<dbReference type="PANTHER" id="PTHR33446">
    <property type="entry name" value="PROTEIN TONB-RELATED"/>
    <property type="match status" value="1"/>
</dbReference>
<protein>
    <submittedName>
        <fullName evidence="12">Energry transducer TonB</fullName>
    </submittedName>
</protein>
<comment type="similarity">
    <text evidence="2">Belongs to the TonB family.</text>
</comment>
<keyword evidence="3" id="KW-0813">Transport</keyword>
<evidence type="ECO:0000256" key="5">
    <source>
        <dbReference type="ARBA" id="ARBA00022519"/>
    </source>
</evidence>
<evidence type="ECO:0000256" key="1">
    <source>
        <dbReference type="ARBA" id="ARBA00004383"/>
    </source>
</evidence>
<keyword evidence="7" id="KW-0653">Protein transport</keyword>
<keyword evidence="8" id="KW-1133">Transmembrane helix</keyword>
<dbReference type="AlphaFoldDB" id="A0A917CRF5"/>
<dbReference type="Gene3D" id="3.30.1150.10">
    <property type="match status" value="1"/>
</dbReference>
<dbReference type="EMBL" id="BMFO01000004">
    <property type="protein sequence ID" value="GGF97040.1"/>
    <property type="molecule type" value="Genomic_DNA"/>
</dbReference>
<gene>
    <name evidence="12" type="ORF">GCM10010960_18430</name>
</gene>
<dbReference type="GO" id="GO:0098797">
    <property type="term" value="C:plasma membrane protein complex"/>
    <property type="evidence" value="ECO:0007669"/>
    <property type="project" value="TreeGrafter"/>
</dbReference>
<dbReference type="Proteomes" id="UP000632858">
    <property type="component" value="Unassembled WGS sequence"/>
</dbReference>
<organism evidence="12 13">
    <name type="scientific">Arenimonas maotaiensis</name>
    <dbReference type="NCBI Taxonomy" id="1446479"/>
    <lineage>
        <taxon>Bacteria</taxon>
        <taxon>Pseudomonadati</taxon>
        <taxon>Pseudomonadota</taxon>
        <taxon>Gammaproteobacteria</taxon>
        <taxon>Lysobacterales</taxon>
        <taxon>Lysobacteraceae</taxon>
        <taxon>Arenimonas</taxon>
    </lineage>
</organism>
<evidence type="ECO:0000256" key="2">
    <source>
        <dbReference type="ARBA" id="ARBA00006555"/>
    </source>
</evidence>
<keyword evidence="4" id="KW-1003">Cell membrane</keyword>
<evidence type="ECO:0000313" key="13">
    <source>
        <dbReference type="Proteomes" id="UP000632858"/>
    </source>
</evidence>
<proteinExistence type="inferred from homology"/>
<evidence type="ECO:0000256" key="8">
    <source>
        <dbReference type="ARBA" id="ARBA00022989"/>
    </source>
</evidence>
<keyword evidence="5" id="KW-0997">Cell inner membrane</keyword>
<evidence type="ECO:0000256" key="3">
    <source>
        <dbReference type="ARBA" id="ARBA00022448"/>
    </source>
</evidence>
<dbReference type="GO" id="GO:0031992">
    <property type="term" value="F:energy transducer activity"/>
    <property type="evidence" value="ECO:0007669"/>
    <property type="project" value="TreeGrafter"/>
</dbReference>
<sequence length="220" mass="23403">MNLDTLKAESVRLFGRLRDTHWPRLVLWLEDRSPRRLFLKALLAGLLVSVPWQCSRVLYDAYFAEEEGQVSVASGPLPGPAAQRGSITGMPGPKAPRTEPAPAQTVLAEGPGAAAGGPTPTPVDAPAIAADGEATVLQRVPPEYPASALRDGRSGTVVLKVRIDAEGNPGDIEIEKSSGTRALDRAARDAVRQWRFSPRTVGGTPVASELSVPVDFKLEP</sequence>
<dbReference type="InterPro" id="IPR051045">
    <property type="entry name" value="TonB-dependent_transducer"/>
</dbReference>
<dbReference type="Pfam" id="PF03544">
    <property type="entry name" value="TonB_C"/>
    <property type="match status" value="1"/>
</dbReference>
<comment type="subcellular location">
    <subcellularLocation>
        <location evidence="1">Cell inner membrane</location>
        <topology evidence="1">Single-pass membrane protein</topology>
        <orientation evidence="1">Periplasmic side</orientation>
    </subcellularLocation>
</comment>
<dbReference type="InterPro" id="IPR006260">
    <property type="entry name" value="TonB/TolA_C"/>
</dbReference>
<reference evidence="12" key="2">
    <citation type="submission" date="2020-09" db="EMBL/GenBank/DDBJ databases">
        <authorList>
            <person name="Sun Q."/>
            <person name="Zhou Y."/>
        </authorList>
    </citation>
    <scope>NUCLEOTIDE SEQUENCE</scope>
    <source>
        <strain evidence="12">CGMCC 1.12726</strain>
    </source>
</reference>
<evidence type="ECO:0000256" key="9">
    <source>
        <dbReference type="ARBA" id="ARBA00023136"/>
    </source>
</evidence>
<feature type="domain" description="TonB C-terminal" evidence="11">
    <location>
        <begin position="129"/>
        <end position="220"/>
    </location>
</feature>
<feature type="region of interest" description="Disordered" evidence="10">
    <location>
        <begin position="199"/>
        <end position="220"/>
    </location>
</feature>
<dbReference type="PROSITE" id="PS52015">
    <property type="entry name" value="TONB_CTD"/>
    <property type="match status" value="1"/>
</dbReference>
<evidence type="ECO:0000313" key="12">
    <source>
        <dbReference type="EMBL" id="GGF97040.1"/>
    </source>
</evidence>
<evidence type="ECO:0000256" key="4">
    <source>
        <dbReference type="ARBA" id="ARBA00022475"/>
    </source>
</evidence>
<dbReference type="InterPro" id="IPR037682">
    <property type="entry name" value="TonB_C"/>
</dbReference>
<dbReference type="GO" id="GO:0055085">
    <property type="term" value="P:transmembrane transport"/>
    <property type="evidence" value="ECO:0007669"/>
    <property type="project" value="InterPro"/>
</dbReference>
<name>A0A917CRF5_9GAMM</name>
<feature type="region of interest" description="Disordered" evidence="10">
    <location>
        <begin position="74"/>
        <end position="102"/>
    </location>
</feature>
<comment type="caution">
    <text evidence="12">The sequence shown here is derived from an EMBL/GenBank/DDBJ whole genome shotgun (WGS) entry which is preliminary data.</text>
</comment>
<dbReference type="SUPFAM" id="SSF74653">
    <property type="entry name" value="TolA/TonB C-terminal domain"/>
    <property type="match status" value="1"/>
</dbReference>
<dbReference type="PANTHER" id="PTHR33446:SF2">
    <property type="entry name" value="PROTEIN TONB"/>
    <property type="match status" value="1"/>
</dbReference>
<evidence type="ECO:0000259" key="11">
    <source>
        <dbReference type="PROSITE" id="PS52015"/>
    </source>
</evidence>
<dbReference type="NCBIfam" id="TIGR01352">
    <property type="entry name" value="tonB_Cterm"/>
    <property type="match status" value="1"/>
</dbReference>
<evidence type="ECO:0000256" key="7">
    <source>
        <dbReference type="ARBA" id="ARBA00022927"/>
    </source>
</evidence>
<accession>A0A917CRF5</accession>